<proteinExistence type="predicted"/>
<reference evidence="2" key="1">
    <citation type="submission" date="2021-12" db="EMBL/GenBank/DDBJ databases">
        <authorList>
            <person name="Ulrich A."/>
        </authorList>
    </citation>
    <scope>NUCLEOTIDE SEQUENCE</scope>
    <source>
        <strain evidence="2">A1P009</strain>
    </source>
</reference>
<name>A0ABS8UCX2_9GAMM</name>
<keyword evidence="3" id="KW-1185">Reference proteome</keyword>
<dbReference type="RefSeq" id="WP_232136387.1">
    <property type="nucleotide sequence ID" value="NZ_CP089507.1"/>
</dbReference>
<gene>
    <name evidence="2" type="ORF">LTT95_10445</name>
</gene>
<dbReference type="InterPro" id="IPR037523">
    <property type="entry name" value="VOC_core"/>
</dbReference>
<feature type="domain" description="VOC" evidence="1">
    <location>
        <begin position="8"/>
        <end position="123"/>
    </location>
</feature>
<accession>A0ABS8UCX2</accession>
<dbReference type="InterPro" id="IPR029068">
    <property type="entry name" value="Glyas_Bleomycin-R_OHBP_Dase"/>
</dbReference>
<dbReference type="InterPro" id="IPR004360">
    <property type="entry name" value="Glyas_Fos-R_dOase_dom"/>
</dbReference>
<dbReference type="SUPFAM" id="SSF54593">
    <property type="entry name" value="Glyoxalase/Bleomycin resistance protein/Dihydroxybiphenyl dioxygenase"/>
    <property type="match status" value="1"/>
</dbReference>
<evidence type="ECO:0000313" key="3">
    <source>
        <dbReference type="Proteomes" id="UP001430360"/>
    </source>
</evidence>
<evidence type="ECO:0000259" key="1">
    <source>
        <dbReference type="PROSITE" id="PS51819"/>
    </source>
</evidence>
<organism evidence="2 3">
    <name type="scientific">Luteimonas fraxinea</name>
    <dbReference type="NCBI Taxonomy" id="2901869"/>
    <lineage>
        <taxon>Bacteria</taxon>
        <taxon>Pseudomonadati</taxon>
        <taxon>Pseudomonadota</taxon>
        <taxon>Gammaproteobacteria</taxon>
        <taxon>Lysobacterales</taxon>
        <taxon>Lysobacteraceae</taxon>
        <taxon>Luteimonas</taxon>
    </lineage>
</organism>
<reference evidence="2" key="2">
    <citation type="journal article" date="2022" name="Syst. Appl. Microbiol.">
        <title>Physiological and genomic characterisation of Luteimonas fraxinea sp. nov., a bacterial species associated with trees tolerant to ash dieback.</title>
        <authorList>
            <person name="Ulrich K."/>
            <person name="Becker R."/>
            <person name="Behrendt U."/>
            <person name="Kube M."/>
            <person name="Schneck V."/>
            <person name="Ulrich A."/>
        </authorList>
    </citation>
    <scope>NUCLEOTIDE SEQUENCE</scope>
    <source>
        <strain evidence="2">A1P009</strain>
    </source>
</reference>
<dbReference type="EMBL" id="JAJQKU010000003">
    <property type="protein sequence ID" value="MCD9097356.1"/>
    <property type="molecule type" value="Genomic_DNA"/>
</dbReference>
<protein>
    <submittedName>
        <fullName evidence="2">VOC family protein</fullName>
    </submittedName>
</protein>
<dbReference type="PROSITE" id="PS51819">
    <property type="entry name" value="VOC"/>
    <property type="match status" value="1"/>
</dbReference>
<sequence>MNSPAPIALRQVAVTVSDFDAALGFYRDVLALDFLFRAGPGLAFLDAGGVRLMLSTPQGAGEPGRNSVLYFHVHDIVRVFEGCVAKGAVAERAPALAARIPDHDLWIGFLRDPDGNLVGLMEEVREAPPATG</sequence>
<comment type="caution">
    <text evidence="2">The sequence shown here is derived from an EMBL/GenBank/DDBJ whole genome shotgun (WGS) entry which is preliminary data.</text>
</comment>
<dbReference type="Pfam" id="PF00903">
    <property type="entry name" value="Glyoxalase"/>
    <property type="match status" value="1"/>
</dbReference>
<evidence type="ECO:0000313" key="2">
    <source>
        <dbReference type="EMBL" id="MCD9097356.1"/>
    </source>
</evidence>
<dbReference type="Proteomes" id="UP001430360">
    <property type="component" value="Unassembled WGS sequence"/>
</dbReference>
<dbReference type="Gene3D" id="3.10.180.10">
    <property type="entry name" value="2,3-Dihydroxybiphenyl 1,2-Dioxygenase, domain 1"/>
    <property type="match status" value="1"/>
</dbReference>